<dbReference type="EMBL" id="JACBKZ010000010">
    <property type="protein sequence ID" value="KAF5940843.1"/>
    <property type="molecule type" value="Genomic_DNA"/>
</dbReference>
<comment type="caution">
    <text evidence="3">Lacks conserved residue(s) required for the propagation of feature annotation.</text>
</comment>
<dbReference type="Proteomes" id="UP000593564">
    <property type="component" value="Unassembled WGS sequence"/>
</dbReference>
<feature type="region of interest" description="Leucine repeat II (LRII)" evidence="3">
    <location>
        <begin position="62"/>
        <end position="94"/>
    </location>
</feature>
<accession>A0A7J7GJ65</accession>
<evidence type="ECO:0000313" key="4">
    <source>
        <dbReference type="EMBL" id="KAF5940843.1"/>
    </source>
</evidence>
<dbReference type="Pfam" id="PF03514">
    <property type="entry name" value="GRAS"/>
    <property type="match status" value="2"/>
</dbReference>
<dbReference type="PANTHER" id="PTHR31636">
    <property type="entry name" value="OSJNBA0084A10.13 PROTEIN-RELATED"/>
    <property type="match status" value="1"/>
</dbReference>
<organism evidence="4 5">
    <name type="scientific">Camellia sinensis</name>
    <name type="common">Tea plant</name>
    <name type="synonym">Thea sinensis</name>
    <dbReference type="NCBI Taxonomy" id="4442"/>
    <lineage>
        <taxon>Eukaryota</taxon>
        <taxon>Viridiplantae</taxon>
        <taxon>Streptophyta</taxon>
        <taxon>Embryophyta</taxon>
        <taxon>Tracheophyta</taxon>
        <taxon>Spermatophyta</taxon>
        <taxon>Magnoliopsida</taxon>
        <taxon>eudicotyledons</taxon>
        <taxon>Gunneridae</taxon>
        <taxon>Pentapetalae</taxon>
        <taxon>asterids</taxon>
        <taxon>Ericales</taxon>
        <taxon>Theaceae</taxon>
        <taxon>Camellia</taxon>
    </lineage>
</organism>
<keyword evidence="2" id="KW-0804">Transcription</keyword>
<evidence type="ECO:0000256" key="2">
    <source>
        <dbReference type="ARBA" id="ARBA00023163"/>
    </source>
</evidence>
<protein>
    <submittedName>
        <fullName evidence="4">Uncharacterized protein</fullName>
    </submittedName>
</protein>
<feature type="short sequence motif" description="VHIID" evidence="3">
    <location>
        <begin position="12"/>
        <end position="16"/>
    </location>
</feature>
<comment type="similarity">
    <text evidence="3">Belongs to the GRAS family.</text>
</comment>
<gene>
    <name evidence="4" type="ORF">HYC85_022010</name>
</gene>
<evidence type="ECO:0000256" key="1">
    <source>
        <dbReference type="ARBA" id="ARBA00023015"/>
    </source>
</evidence>
<reference evidence="5" key="1">
    <citation type="journal article" date="2020" name="Nat. Commun.">
        <title>Genome assembly of wild tea tree DASZ reveals pedigree and selection history of tea varieties.</title>
        <authorList>
            <person name="Zhang W."/>
            <person name="Zhang Y."/>
            <person name="Qiu H."/>
            <person name="Guo Y."/>
            <person name="Wan H."/>
            <person name="Zhang X."/>
            <person name="Scossa F."/>
            <person name="Alseekh S."/>
            <person name="Zhang Q."/>
            <person name="Wang P."/>
            <person name="Xu L."/>
            <person name="Schmidt M.H."/>
            <person name="Jia X."/>
            <person name="Li D."/>
            <person name="Zhu A."/>
            <person name="Guo F."/>
            <person name="Chen W."/>
            <person name="Ni D."/>
            <person name="Usadel B."/>
            <person name="Fernie A.R."/>
            <person name="Wen W."/>
        </authorList>
    </citation>
    <scope>NUCLEOTIDE SEQUENCE [LARGE SCALE GENOMIC DNA]</scope>
    <source>
        <strain evidence="5">cv. G240</strain>
    </source>
</reference>
<evidence type="ECO:0000313" key="5">
    <source>
        <dbReference type="Proteomes" id="UP000593564"/>
    </source>
</evidence>
<reference evidence="4 5" key="2">
    <citation type="submission" date="2020-07" db="EMBL/GenBank/DDBJ databases">
        <title>Genome assembly of wild tea tree DASZ reveals pedigree and selection history of tea varieties.</title>
        <authorList>
            <person name="Zhang W."/>
        </authorList>
    </citation>
    <scope>NUCLEOTIDE SEQUENCE [LARGE SCALE GENOMIC DNA]</scope>
    <source>
        <strain evidence="5">cv. G240</strain>
        <tissue evidence="4">Leaf</tissue>
    </source>
</reference>
<dbReference type="AlphaFoldDB" id="A0A7J7GJ65"/>
<sequence>MIKVKLENAMRLHIIDFGILYRFQWPTFIQRIVARDGAPTKIRITRIEFPQLGFRPAAGVEETGRRLADYAQTFNVPFEYNAIAKRWDYIKLEDLMIDRDEFIVVNLPPFFVTCLREALFHFSALFDMLETNAPHEHHERMLIEREIFEKEALNVIACEGWERVERPETYKQWQVRNLRASFM</sequence>
<comment type="caution">
    <text evidence="4">The sequence shown here is derived from an EMBL/GenBank/DDBJ whole genome shotgun (WGS) entry which is preliminary data.</text>
</comment>
<name>A0A7J7GJ65_CAMSI</name>
<keyword evidence="1" id="KW-0805">Transcription regulation</keyword>
<evidence type="ECO:0000256" key="3">
    <source>
        <dbReference type="PROSITE-ProRule" id="PRU01191"/>
    </source>
</evidence>
<proteinExistence type="inferred from homology"/>
<dbReference type="InterPro" id="IPR005202">
    <property type="entry name" value="TF_GRAS"/>
</dbReference>
<feature type="region of interest" description="SAW" evidence="3">
    <location>
        <begin position="157"/>
        <end position="183"/>
    </location>
</feature>
<keyword evidence="5" id="KW-1185">Reference proteome</keyword>
<dbReference type="PROSITE" id="PS50985">
    <property type="entry name" value="GRAS"/>
    <property type="match status" value="1"/>
</dbReference>